<organism evidence="15 16">
    <name type="scientific">Salvator merianae</name>
    <name type="common">Argentine black and white tegu</name>
    <name type="synonym">Tupinambis merianae</name>
    <dbReference type="NCBI Taxonomy" id="96440"/>
    <lineage>
        <taxon>Eukaryota</taxon>
        <taxon>Metazoa</taxon>
        <taxon>Chordata</taxon>
        <taxon>Craniata</taxon>
        <taxon>Vertebrata</taxon>
        <taxon>Euteleostomi</taxon>
        <taxon>Lepidosauria</taxon>
        <taxon>Squamata</taxon>
        <taxon>Bifurcata</taxon>
        <taxon>Unidentata</taxon>
        <taxon>Episquamata</taxon>
        <taxon>Laterata</taxon>
        <taxon>Teiioidea</taxon>
        <taxon>Teiidae</taxon>
        <taxon>Salvator</taxon>
    </lineage>
</organism>
<evidence type="ECO:0000256" key="11">
    <source>
        <dbReference type="ARBA" id="ARBA00023224"/>
    </source>
</evidence>
<proteinExistence type="inferred from homology"/>
<evidence type="ECO:0000313" key="15">
    <source>
        <dbReference type="Ensembl" id="ENSSMRP00000006471.1"/>
    </source>
</evidence>
<feature type="transmembrane region" description="Helical" evidence="13">
    <location>
        <begin position="89"/>
        <end position="113"/>
    </location>
</feature>
<evidence type="ECO:0000256" key="7">
    <source>
        <dbReference type="ARBA" id="ARBA00022989"/>
    </source>
</evidence>
<evidence type="ECO:0000256" key="1">
    <source>
        <dbReference type="ARBA" id="ARBA00002936"/>
    </source>
</evidence>
<dbReference type="FunFam" id="1.20.1070.10:FF:000037">
    <property type="entry name" value="Olfactory receptor"/>
    <property type="match status" value="1"/>
</dbReference>
<evidence type="ECO:0000256" key="12">
    <source>
        <dbReference type="RuleBase" id="RU000688"/>
    </source>
</evidence>
<feature type="transmembrane region" description="Helical" evidence="13">
    <location>
        <begin position="23"/>
        <end position="49"/>
    </location>
</feature>
<evidence type="ECO:0000256" key="5">
    <source>
        <dbReference type="ARBA" id="ARBA00022692"/>
    </source>
</evidence>
<evidence type="ECO:0000256" key="2">
    <source>
        <dbReference type="ARBA" id="ARBA00004651"/>
    </source>
</evidence>
<dbReference type="GO" id="GO:0005886">
    <property type="term" value="C:plasma membrane"/>
    <property type="evidence" value="ECO:0007669"/>
    <property type="project" value="UniProtKB-SubCell"/>
</dbReference>
<dbReference type="AlphaFoldDB" id="A0A8D0DLF8"/>
<keyword evidence="5 12" id="KW-0812">Transmembrane</keyword>
<feature type="transmembrane region" description="Helical" evidence="13">
    <location>
        <begin position="55"/>
        <end position="77"/>
    </location>
</feature>
<dbReference type="InterPro" id="IPR017452">
    <property type="entry name" value="GPCR_Rhodpsn_7TM"/>
</dbReference>
<name>A0A8D0DLF8_SALMN</name>
<dbReference type="PRINTS" id="PR00237">
    <property type="entry name" value="GPCRRHODOPSN"/>
</dbReference>
<accession>A0A8D0DLF8</accession>
<evidence type="ECO:0000259" key="14">
    <source>
        <dbReference type="PROSITE" id="PS50262"/>
    </source>
</evidence>
<feature type="transmembrane region" description="Helical" evidence="13">
    <location>
        <begin position="161"/>
        <end position="179"/>
    </location>
</feature>
<dbReference type="InterPro" id="IPR050516">
    <property type="entry name" value="Olfactory_GPCR"/>
</dbReference>
<comment type="similarity">
    <text evidence="12">Belongs to the G-protein coupled receptor 1 family.</text>
</comment>
<comment type="function">
    <text evidence="1">Odorant receptor.</text>
</comment>
<dbReference type="PROSITE" id="PS00237">
    <property type="entry name" value="G_PROTEIN_RECEP_F1_1"/>
    <property type="match status" value="1"/>
</dbReference>
<evidence type="ECO:0000256" key="6">
    <source>
        <dbReference type="ARBA" id="ARBA00022725"/>
    </source>
</evidence>
<dbReference type="Pfam" id="PF13853">
    <property type="entry name" value="7tm_4"/>
    <property type="match status" value="1"/>
</dbReference>
<dbReference type="OMA" id="ERIMHIG"/>
<keyword evidence="6 13" id="KW-0552">Olfaction</keyword>
<dbReference type="InterPro" id="IPR000276">
    <property type="entry name" value="GPCR_Rhodpsn"/>
</dbReference>
<dbReference type="CDD" id="cd15227">
    <property type="entry name" value="7tmA_OR14-like"/>
    <property type="match status" value="1"/>
</dbReference>
<evidence type="ECO:0000313" key="16">
    <source>
        <dbReference type="Proteomes" id="UP000694421"/>
    </source>
</evidence>
<dbReference type="SUPFAM" id="SSF81321">
    <property type="entry name" value="Family A G protein-coupled receptor-like"/>
    <property type="match status" value="1"/>
</dbReference>
<dbReference type="GO" id="GO:0004984">
    <property type="term" value="F:olfactory receptor activity"/>
    <property type="evidence" value="ECO:0007669"/>
    <property type="project" value="InterPro"/>
</dbReference>
<reference evidence="15" key="1">
    <citation type="submission" date="2025-08" db="UniProtKB">
        <authorList>
            <consortium name="Ensembl"/>
        </authorList>
    </citation>
    <scope>IDENTIFICATION</scope>
</reference>
<feature type="transmembrane region" description="Helical" evidence="13">
    <location>
        <begin position="133"/>
        <end position="154"/>
    </location>
</feature>
<keyword evidence="9 13" id="KW-0472">Membrane</keyword>
<evidence type="ECO:0000256" key="10">
    <source>
        <dbReference type="ARBA" id="ARBA00023170"/>
    </source>
</evidence>
<sequence length="313" mass="34828">MSNQTTVSAFLLLEFSEIRELQILHVFVFSAFYLTTVTGNLFIIAAIAFDDHLHTPMYFFLSNLAAMDLGSISVIVPNSVINSLTNNTSISYSGCVTQVFFLFFFVSSDFALLTAMAYDRYVAICNPLHYERIMHIGACVQIAAIAWIVSLFYASLHTGGIFANTFCSNIFFCEIPALLKLSCSDTYLVEVGLLTFASSVSIVTFIYIIATYMQIFSTVLKIPSAHGQKKALSTCFPHLAVVSLFVSTALFAYARPPSDAFSDMDVVFAVIYTIIPPMLNPFIYSMRNKDIKNVLWRLLDFGHFSKTLSGFVP</sequence>
<feature type="transmembrane region" description="Helical" evidence="13">
    <location>
        <begin position="191"/>
        <end position="210"/>
    </location>
</feature>
<keyword evidence="4 13" id="KW-0716">Sensory transduction</keyword>
<dbReference type="Proteomes" id="UP000694421">
    <property type="component" value="Unplaced"/>
</dbReference>
<keyword evidence="3 13" id="KW-1003">Cell membrane</keyword>
<feature type="transmembrane region" description="Helical" evidence="13">
    <location>
        <begin position="231"/>
        <end position="254"/>
    </location>
</feature>
<protein>
    <recommendedName>
        <fullName evidence="13">Olfactory receptor</fullName>
    </recommendedName>
</protein>
<keyword evidence="16" id="KW-1185">Reference proteome</keyword>
<evidence type="ECO:0000256" key="13">
    <source>
        <dbReference type="RuleBase" id="RU363047"/>
    </source>
</evidence>
<evidence type="ECO:0000256" key="8">
    <source>
        <dbReference type="ARBA" id="ARBA00023040"/>
    </source>
</evidence>
<keyword evidence="8 12" id="KW-0297">G-protein coupled receptor</keyword>
<comment type="subcellular location">
    <subcellularLocation>
        <location evidence="2 13">Cell membrane</location>
        <topology evidence="2 13">Multi-pass membrane protein</topology>
    </subcellularLocation>
</comment>
<evidence type="ECO:0000256" key="3">
    <source>
        <dbReference type="ARBA" id="ARBA00022475"/>
    </source>
</evidence>
<dbReference type="Ensembl" id="ENSSMRT00000007587.1">
    <property type="protein sequence ID" value="ENSSMRP00000006471.1"/>
    <property type="gene ID" value="ENSSMRG00000005231.1"/>
</dbReference>
<dbReference type="PANTHER" id="PTHR26452">
    <property type="entry name" value="OLFACTORY RECEPTOR"/>
    <property type="match status" value="1"/>
</dbReference>
<dbReference type="InterPro" id="IPR000725">
    <property type="entry name" value="Olfact_rcpt"/>
</dbReference>
<evidence type="ECO:0000256" key="9">
    <source>
        <dbReference type="ARBA" id="ARBA00023136"/>
    </source>
</evidence>
<keyword evidence="7 13" id="KW-1133">Transmembrane helix</keyword>
<dbReference type="PRINTS" id="PR00245">
    <property type="entry name" value="OLFACTORYR"/>
</dbReference>
<dbReference type="GeneTree" id="ENSGT01050000244828"/>
<feature type="transmembrane region" description="Helical" evidence="13">
    <location>
        <begin position="266"/>
        <end position="284"/>
    </location>
</feature>
<reference evidence="15" key="2">
    <citation type="submission" date="2025-09" db="UniProtKB">
        <authorList>
            <consortium name="Ensembl"/>
        </authorList>
    </citation>
    <scope>IDENTIFICATION</scope>
</reference>
<feature type="domain" description="G-protein coupled receptors family 1 profile" evidence="14">
    <location>
        <begin position="39"/>
        <end position="284"/>
    </location>
</feature>
<evidence type="ECO:0000256" key="4">
    <source>
        <dbReference type="ARBA" id="ARBA00022606"/>
    </source>
</evidence>
<dbReference type="GO" id="GO:0004930">
    <property type="term" value="F:G protein-coupled receptor activity"/>
    <property type="evidence" value="ECO:0007669"/>
    <property type="project" value="UniProtKB-KW"/>
</dbReference>
<dbReference type="Gene3D" id="1.20.1070.10">
    <property type="entry name" value="Rhodopsin 7-helix transmembrane proteins"/>
    <property type="match status" value="1"/>
</dbReference>
<keyword evidence="10 12" id="KW-0675">Receptor</keyword>
<keyword evidence="11 12" id="KW-0807">Transducer</keyword>
<dbReference type="PROSITE" id="PS50262">
    <property type="entry name" value="G_PROTEIN_RECEP_F1_2"/>
    <property type="match status" value="1"/>
</dbReference>